<dbReference type="InterPro" id="IPR020459">
    <property type="entry name" value="AMP-binding"/>
</dbReference>
<dbReference type="Gene3D" id="3.30.300.30">
    <property type="match status" value="1"/>
</dbReference>
<evidence type="ECO:0000259" key="2">
    <source>
        <dbReference type="Pfam" id="PF00501"/>
    </source>
</evidence>
<evidence type="ECO:0000313" key="5">
    <source>
        <dbReference type="Proteomes" id="UP001230253"/>
    </source>
</evidence>
<dbReference type="Pfam" id="PF00501">
    <property type="entry name" value="AMP-binding"/>
    <property type="match status" value="1"/>
</dbReference>
<dbReference type="InterPro" id="IPR020845">
    <property type="entry name" value="AMP-binding_CS"/>
</dbReference>
<name>A0ABU0C5S5_9BRAD</name>
<dbReference type="PRINTS" id="PR00154">
    <property type="entry name" value="AMPBINDING"/>
</dbReference>
<dbReference type="Gene3D" id="3.40.50.12780">
    <property type="entry name" value="N-terminal domain of ligase-like"/>
    <property type="match status" value="1"/>
</dbReference>
<reference evidence="4 5" key="1">
    <citation type="submission" date="2023-07" db="EMBL/GenBank/DDBJ databases">
        <title>Genomic Encyclopedia of Type Strains, Phase IV (KMG-IV): sequencing the most valuable type-strain genomes for metagenomic binning, comparative biology and taxonomic classification.</title>
        <authorList>
            <person name="Goeker M."/>
        </authorList>
    </citation>
    <scope>NUCLEOTIDE SEQUENCE [LARGE SCALE GENOMIC DNA]</scope>
    <source>
        <strain evidence="4 5">DSM 11549</strain>
    </source>
</reference>
<dbReference type="InterPro" id="IPR042099">
    <property type="entry name" value="ANL_N_sf"/>
</dbReference>
<protein>
    <submittedName>
        <fullName evidence="4">Amino acid adenylation domain-containing protein</fullName>
    </submittedName>
</protein>
<gene>
    <name evidence="4" type="ORF">J2R99_001722</name>
</gene>
<dbReference type="PROSITE" id="PS00455">
    <property type="entry name" value="AMP_BINDING"/>
    <property type="match status" value="1"/>
</dbReference>
<dbReference type="InterPro" id="IPR045851">
    <property type="entry name" value="AMP-bd_C_sf"/>
</dbReference>
<evidence type="ECO:0000256" key="1">
    <source>
        <dbReference type="SAM" id="MobiDB-lite"/>
    </source>
</evidence>
<feature type="region of interest" description="Disordered" evidence="1">
    <location>
        <begin position="511"/>
        <end position="538"/>
    </location>
</feature>
<organism evidence="4 5">
    <name type="scientific">Rhodopseudomonas julia</name>
    <dbReference type="NCBI Taxonomy" id="200617"/>
    <lineage>
        <taxon>Bacteria</taxon>
        <taxon>Pseudomonadati</taxon>
        <taxon>Pseudomonadota</taxon>
        <taxon>Alphaproteobacteria</taxon>
        <taxon>Hyphomicrobiales</taxon>
        <taxon>Nitrobacteraceae</taxon>
        <taxon>Rhodopseudomonas</taxon>
    </lineage>
</organism>
<evidence type="ECO:0000313" key="4">
    <source>
        <dbReference type="EMBL" id="MDQ0325873.1"/>
    </source>
</evidence>
<keyword evidence="5" id="KW-1185">Reference proteome</keyword>
<dbReference type="Pfam" id="PF13193">
    <property type="entry name" value="AMP-binding_C"/>
    <property type="match status" value="1"/>
</dbReference>
<dbReference type="EMBL" id="JAUSUK010000001">
    <property type="protein sequence ID" value="MDQ0325873.1"/>
    <property type="molecule type" value="Genomic_DNA"/>
</dbReference>
<sequence>MVDGPANAHSVINCFAEQVTRRPSAAALLADTGPITYLALDQWSNRISQVLRQHRVGRGDLVPTLTLQRPLSVAAYLAILKLGAAYVPIDPSLPDGQIGALFARLDAPLALVDEELLARLPAIPEWSGDIFCLQHEAERIAAADPRLESPPPGAEDLAYIMFTSGSTGAPKGVMVPHRGIVRLVKGAQYARMDESEIFLQFAPLAFDASTLEIWAPLLNGGALAFIDNPRPSPLDIGEAVRRHGVTTLWLTSGLFNLLIEEVPEDLMPLRQILTGGDVLSVAHAEKARRLLPHAHLVNCYGPTENTTFTTAYALPPTGPMPSPAPIGKAIPGTTTHILDSNMQPVPDGEIGELYTGGLGVALGYFGEPERTERSFLDDPFAEESEAKLYRTGDLVLRNPDGDIEFIGRADLQVKINGKRVELSEIEAILEEMPNVADAVATVREIRPGEKQVVAFLRPAQAWPDEAAIMARLRQILSPEAVPARLNVMERFPVNRNGKLDRTALLATLFEPPRNPGGENGGEPVMAPAQHRAAREEAA</sequence>
<dbReference type="InterPro" id="IPR010071">
    <property type="entry name" value="AA_adenyl_dom"/>
</dbReference>
<dbReference type="RefSeq" id="WP_307154028.1">
    <property type="nucleotide sequence ID" value="NZ_JAUSUK010000001.1"/>
</dbReference>
<dbReference type="PANTHER" id="PTHR45527">
    <property type="entry name" value="NONRIBOSOMAL PEPTIDE SYNTHETASE"/>
    <property type="match status" value="1"/>
</dbReference>
<feature type="domain" description="AMP-dependent synthetase/ligase" evidence="2">
    <location>
        <begin position="15"/>
        <end position="365"/>
    </location>
</feature>
<dbReference type="CDD" id="cd12117">
    <property type="entry name" value="A_NRPS_Srf_like"/>
    <property type="match status" value="1"/>
</dbReference>
<evidence type="ECO:0000259" key="3">
    <source>
        <dbReference type="Pfam" id="PF13193"/>
    </source>
</evidence>
<dbReference type="PANTHER" id="PTHR45527:SF1">
    <property type="entry name" value="FATTY ACID SYNTHASE"/>
    <property type="match status" value="1"/>
</dbReference>
<dbReference type="Proteomes" id="UP001230253">
    <property type="component" value="Unassembled WGS sequence"/>
</dbReference>
<dbReference type="NCBIfam" id="TIGR01733">
    <property type="entry name" value="AA-adenyl-dom"/>
    <property type="match status" value="1"/>
</dbReference>
<dbReference type="InterPro" id="IPR025110">
    <property type="entry name" value="AMP-bd_C"/>
</dbReference>
<feature type="domain" description="AMP-binding enzyme C-terminal" evidence="3">
    <location>
        <begin position="424"/>
        <end position="498"/>
    </location>
</feature>
<dbReference type="SUPFAM" id="SSF56801">
    <property type="entry name" value="Acetyl-CoA synthetase-like"/>
    <property type="match status" value="1"/>
</dbReference>
<proteinExistence type="predicted"/>
<dbReference type="InterPro" id="IPR000873">
    <property type="entry name" value="AMP-dep_synth/lig_dom"/>
</dbReference>
<comment type="caution">
    <text evidence="4">The sequence shown here is derived from an EMBL/GenBank/DDBJ whole genome shotgun (WGS) entry which is preliminary data.</text>
</comment>
<accession>A0ABU0C5S5</accession>